<sequence length="180" mass="19592">MPMTITQAPWLIIGQELTQALSRIDANSFDGLAQIFKNSERRWFFAGQGRSGLSAQMAAMRFMHTGRKVHFVGEASAPSIRRNDGLLILSASGQTPTNLRFARTAKLEGATVVALTGQMGSPLAEIADFALHVPADATAQFGGSLFEQCSLIMLDSLIFRLTAGIPDVHKAMQYRHTNLQ</sequence>
<comment type="caution">
    <text evidence="3">The sequence shown here is derived from an EMBL/GenBank/DDBJ whole genome shotgun (WGS) entry which is preliminary data.</text>
</comment>
<dbReference type="PANTHER" id="PTHR43443">
    <property type="entry name" value="3-HEXULOSE-6-PHOSPHATE ISOMERASE"/>
    <property type="match status" value="1"/>
</dbReference>
<dbReference type="EMBL" id="JAUSZT010000002">
    <property type="protein sequence ID" value="MDQ0995448.1"/>
    <property type="molecule type" value="Genomic_DNA"/>
</dbReference>
<dbReference type="Pfam" id="PF01380">
    <property type="entry name" value="SIS"/>
    <property type="match status" value="1"/>
</dbReference>
<keyword evidence="3" id="KW-0413">Isomerase</keyword>
<dbReference type="InterPro" id="IPR017552">
    <property type="entry name" value="PHI/rmpB"/>
</dbReference>
<comment type="similarity">
    <text evidence="1">Belongs to the SIS family. PHI subfamily.</text>
</comment>
<dbReference type="PROSITE" id="PS51464">
    <property type="entry name" value="SIS"/>
    <property type="match status" value="1"/>
</dbReference>
<name>A0ABU0S3V8_9HYPH</name>
<accession>A0ABU0S3V8</accession>
<dbReference type="Gene3D" id="3.40.50.10490">
    <property type="entry name" value="Glucose-6-phosphate isomerase like protein, domain 1"/>
    <property type="match status" value="1"/>
</dbReference>
<evidence type="ECO:0000313" key="4">
    <source>
        <dbReference type="Proteomes" id="UP001237780"/>
    </source>
</evidence>
<dbReference type="Proteomes" id="UP001237780">
    <property type="component" value="Unassembled WGS sequence"/>
</dbReference>
<evidence type="ECO:0000259" key="2">
    <source>
        <dbReference type="PROSITE" id="PS51464"/>
    </source>
</evidence>
<keyword evidence="4" id="KW-1185">Reference proteome</keyword>
<feature type="domain" description="SIS" evidence="2">
    <location>
        <begin position="32"/>
        <end position="167"/>
    </location>
</feature>
<evidence type="ECO:0000256" key="1">
    <source>
        <dbReference type="ARBA" id="ARBA00009235"/>
    </source>
</evidence>
<protein>
    <submittedName>
        <fullName evidence="3">6-phospho-3-hexuloisomerase</fullName>
        <ecNumber evidence="3">5.3.1.27</ecNumber>
    </submittedName>
</protein>
<dbReference type="EC" id="5.3.1.27" evidence="3"/>
<reference evidence="3 4" key="1">
    <citation type="submission" date="2023-07" db="EMBL/GenBank/DDBJ databases">
        <title>Comparative genomics of wheat-associated soil bacteria to identify genetic determinants of phenazine resistance.</title>
        <authorList>
            <person name="Mouncey N."/>
        </authorList>
    </citation>
    <scope>NUCLEOTIDE SEQUENCE [LARGE SCALE GENOMIC DNA]</scope>
    <source>
        <strain evidence="3 4">W4I11</strain>
    </source>
</reference>
<dbReference type="SUPFAM" id="SSF53697">
    <property type="entry name" value="SIS domain"/>
    <property type="match status" value="1"/>
</dbReference>
<organism evidence="3 4">
    <name type="scientific">Phyllobacterium ifriqiyense</name>
    <dbReference type="NCBI Taxonomy" id="314238"/>
    <lineage>
        <taxon>Bacteria</taxon>
        <taxon>Pseudomonadati</taxon>
        <taxon>Pseudomonadota</taxon>
        <taxon>Alphaproteobacteria</taxon>
        <taxon>Hyphomicrobiales</taxon>
        <taxon>Phyllobacteriaceae</taxon>
        <taxon>Phyllobacterium</taxon>
    </lineage>
</organism>
<dbReference type="InterPro" id="IPR001347">
    <property type="entry name" value="SIS_dom"/>
</dbReference>
<gene>
    <name evidence="3" type="ORF">QFZ34_000625</name>
</gene>
<dbReference type="GO" id="GO:0043800">
    <property type="term" value="F:6-phospho-3-hexuloisomerase activity"/>
    <property type="evidence" value="ECO:0007669"/>
    <property type="project" value="UniProtKB-EC"/>
</dbReference>
<dbReference type="InterPro" id="IPR046348">
    <property type="entry name" value="SIS_dom_sf"/>
</dbReference>
<proteinExistence type="inferred from homology"/>
<dbReference type="PANTHER" id="PTHR43443:SF1">
    <property type="entry name" value="3-HEXULOSE-6-PHOSPHATE ISOMERASE"/>
    <property type="match status" value="1"/>
</dbReference>
<evidence type="ECO:0000313" key="3">
    <source>
        <dbReference type="EMBL" id="MDQ0995448.1"/>
    </source>
</evidence>